<gene>
    <name evidence="2" type="ORF">AAG570_000081</name>
</gene>
<organism evidence="2 3">
    <name type="scientific">Ranatra chinensis</name>
    <dbReference type="NCBI Taxonomy" id="642074"/>
    <lineage>
        <taxon>Eukaryota</taxon>
        <taxon>Metazoa</taxon>
        <taxon>Ecdysozoa</taxon>
        <taxon>Arthropoda</taxon>
        <taxon>Hexapoda</taxon>
        <taxon>Insecta</taxon>
        <taxon>Pterygota</taxon>
        <taxon>Neoptera</taxon>
        <taxon>Paraneoptera</taxon>
        <taxon>Hemiptera</taxon>
        <taxon>Heteroptera</taxon>
        <taxon>Panheteroptera</taxon>
        <taxon>Nepomorpha</taxon>
        <taxon>Nepidae</taxon>
        <taxon>Ranatrinae</taxon>
        <taxon>Ranatra</taxon>
    </lineage>
</organism>
<reference evidence="2 3" key="1">
    <citation type="submission" date="2024-07" db="EMBL/GenBank/DDBJ databases">
        <title>Chromosome-level genome assembly of the water stick insect Ranatra chinensis (Heteroptera: Nepidae).</title>
        <authorList>
            <person name="Liu X."/>
        </authorList>
    </citation>
    <scope>NUCLEOTIDE SEQUENCE [LARGE SCALE GENOMIC DNA]</scope>
    <source>
        <strain evidence="2">Cailab_2021Rc</strain>
        <tissue evidence="2">Muscle</tissue>
    </source>
</reference>
<evidence type="ECO:0000313" key="3">
    <source>
        <dbReference type="Proteomes" id="UP001558652"/>
    </source>
</evidence>
<dbReference type="PANTHER" id="PTHR10334">
    <property type="entry name" value="CYSTEINE-RICH SECRETORY PROTEIN-RELATED"/>
    <property type="match status" value="1"/>
</dbReference>
<name>A0ABD0YY70_9HEMI</name>
<accession>A0ABD0YY70</accession>
<keyword evidence="3" id="KW-1185">Reference proteome</keyword>
<dbReference type="InterPro" id="IPR035940">
    <property type="entry name" value="CAP_sf"/>
</dbReference>
<dbReference type="AlphaFoldDB" id="A0ABD0YY70"/>
<sequence length="303" mass="34711">MEIAEPRAVTNEFYWGARRSYMRKRMATRLVLVVLLALDVAPLPSTAVCQQGTIIRRNQLTCKQIKDIVDKHNKLRQLVAQGGVEGQPEAVNMLQLKFNTDSIRSHRQTPLETGKALVSQLRISLRRCLPSLWEPLNMRKMLKKIPGVQAIASLTGKSWDKELASEAQAWADRCVFEHPTNRTLERFRYGQNIAWSWWSGGPPPTGGAPQFGPTIQRWFDEVYQYGYQGTYKPETGHYSQRKHHRLTTLCVRHPSVYTIGYQSLENIPRIVCGKENQDKHMPGSDTRRLELHIKPEHPCINGC</sequence>
<evidence type="ECO:0000313" key="2">
    <source>
        <dbReference type="EMBL" id="KAL1140149.1"/>
    </source>
</evidence>
<dbReference type="CDD" id="cd05380">
    <property type="entry name" value="CAP_euk"/>
    <property type="match status" value="1"/>
</dbReference>
<dbReference type="GO" id="GO:0005576">
    <property type="term" value="C:extracellular region"/>
    <property type="evidence" value="ECO:0007669"/>
    <property type="project" value="UniProtKB-SubCell"/>
</dbReference>
<dbReference type="InterPro" id="IPR001283">
    <property type="entry name" value="CRISP-related"/>
</dbReference>
<dbReference type="SMART" id="SM00198">
    <property type="entry name" value="SCP"/>
    <property type="match status" value="1"/>
</dbReference>
<dbReference type="EMBL" id="JBFDAA010000001">
    <property type="protein sequence ID" value="KAL1140149.1"/>
    <property type="molecule type" value="Genomic_DNA"/>
</dbReference>
<proteinExistence type="predicted"/>
<dbReference type="SUPFAM" id="SSF55797">
    <property type="entry name" value="PR-1-like"/>
    <property type="match status" value="2"/>
</dbReference>
<comment type="caution">
    <text evidence="2">The sequence shown here is derived from an EMBL/GenBank/DDBJ whole genome shotgun (WGS) entry which is preliminary data.</text>
</comment>
<dbReference type="Proteomes" id="UP001558652">
    <property type="component" value="Unassembled WGS sequence"/>
</dbReference>
<dbReference type="Gene3D" id="3.40.33.10">
    <property type="entry name" value="CAP"/>
    <property type="match status" value="1"/>
</dbReference>
<protein>
    <recommendedName>
        <fullName evidence="1">SCP domain-containing protein</fullName>
    </recommendedName>
</protein>
<evidence type="ECO:0000259" key="1">
    <source>
        <dbReference type="SMART" id="SM00198"/>
    </source>
</evidence>
<dbReference type="InterPro" id="IPR014044">
    <property type="entry name" value="CAP_dom"/>
</dbReference>
<feature type="domain" description="SCP" evidence="1">
    <location>
        <begin position="63"/>
        <end position="269"/>
    </location>
</feature>
<dbReference type="Pfam" id="PF00188">
    <property type="entry name" value="CAP"/>
    <property type="match status" value="1"/>
</dbReference>